<dbReference type="SUPFAM" id="SSF53720">
    <property type="entry name" value="ALDH-like"/>
    <property type="match status" value="1"/>
</dbReference>
<dbReference type="FunFam" id="3.40.605.10:FF:000007">
    <property type="entry name" value="NAD/NADP-dependent betaine aldehyde dehydrogenase"/>
    <property type="match status" value="1"/>
</dbReference>
<gene>
    <name evidence="6" type="ORF">SAMN05192540_3702</name>
</gene>
<proteinExistence type="inferred from homology"/>
<evidence type="ECO:0000313" key="7">
    <source>
        <dbReference type="Proteomes" id="UP000183038"/>
    </source>
</evidence>
<evidence type="ECO:0000259" key="5">
    <source>
        <dbReference type="Pfam" id="PF00171"/>
    </source>
</evidence>
<dbReference type="OrthoDB" id="1394754at2"/>
<evidence type="ECO:0000256" key="4">
    <source>
        <dbReference type="RuleBase" id="RU003345"/>
    </source>
</evidence>
<dbReference type="PANTHER" id="PTHR43353">
    <property type="entry name" value="SUCCINATE-SEMIALDEHYDE DEHYDROGENASE, MITOCHONDRIAL"/>
    <property type="match status" value="1"/>
</dbReference>
<dbReference type="GO" id="GO:0009450">
    <property type="term" value="P:gamma-aminobutyric acid catabolic process"/>
    <property type="evidence" value="ECO:0007669"/>
    <property type="project" value="TreeGrafter"/>
</dbReference>
<protein>
    <submittedName>
        <fullName evidence="6">Lactaldehyde dehydrogenase / glycolaldehyde dehydrogenase</fullName>
    </submittedName>
</protein>
<dbReference type="Gene3D" id="3.40.605.10">
    <property type="entry name" value="Aldehyde Dehydrogenase, Chain A, domain 1"/>
    <property type="match status" value="1"/>
</dbReference>
<dbReference type="InterPro" id="IPR016163">
    <property type="entry name" value="Ald_DH_C"/>
</dbReference>
<accession>A0A1H4U7D2</accession>
<evidence type="ECO:0000256" key="3">
    <source>
        <dbReference type="PROSITE-ProRule" id="PRU10007"/>
    </source>
</evidence>
<reference evidence="6 7" key="1">
    <citation type="submission" date="2016-10" db="EMBL/GenBank/DDBJ databases">
        <authorList>
            <person name="de Groot N.N."/>
        </authorList>
    </citation>
    <scope>NUCLEOTIDE SEQUENCE [LARGE SCALE GENOMIC DNA]</scope>
    <source>
        <strain evidence="6 7">MAR_2009_71</strain>
    </source>
</reference>
<sequence>MASIKEYQMFIDGSWVTSTSGETIDIINPSTEEVYAKVQNGTVAEAVQALEAAEKAQKEWKKVPARKRAELLYKFADEIKANADKLAELLVKEQGKLLKVAKMEVAVTASFIEYACEGARRIEGDIIPSDNPNEQIWIQKIPRGVVVAITAWNFPLALAGRKIGPALVAGNAIVVKPTSETPLATLELGYLAKKVGLPDGLLNIITGPGRAMGTALVENPITKMVTMTGSTPVGQQIAKMAAQNLTHVQLELGGKAPFIVFEDADIDEAVDAALHSRFDNCGQVCTCNERMYVHKDIYHEFMNKFIQKTKALKVGDPMLEDSDMGPKVNKSELEHMEHLVKVSLDEGATIATGGKRLSGGEFDKGYWFEPTVLTDVTQNMTIVHEESFGPILPVLKFKDFDEVVGFANDCEYGLAAMVFTNDMNKIMRCNDELEYGEIYVNRGHGEQHQGFHNGYKLSGSGGEDGKYGFEQYMEKKTFYVRHKA</sequence>
<dbReference type="EMBL" id="FNTB01000001">
    <property type="protein sequence ID" value="SEC64639.1"/>
    <property type="molecule type" value="Genomic_DNA"/>
</dbReference>
<dbReference type="PANTHER" id="PTHR43353:SF5">
    <property type="entry name" value="SUCCINATE-SEMIALDEHYDE DEHYDROGENASE, MITOCHONDRIAL"/>
    <property type="match status" value="1"/>
</dbReference>
<dbReference type="InterPro" id="IPR050740">
    <property type="entry name" value="Aldehyde_DH_Superfamily"/>
</dbReference>
<dbReference type="InterPro" id="IPR029510">
    <property type="entry name" value="Ald_DH_CS_GLU"/>
</dbReference>
<dbReference type="InterPro" id="IPR016161">
    <property type="entry name" value="Ald_DH/histidinol_DH"/>
</dbReference>
<dbReference type="CDD" id="cd07088">
    <property type="entry name" value="ALDH_LactADH-AldA"/>
    <property type="match status" value="1"/>
</dbReference>
<dbReference type="RefSeq" id="WP_074674416.1">
    <property type="nucleotide sequence ID" value="NZ_FNTB01000001.1"/>
</dbReference>
<dbReference type="AlphaFoldDB" id="A0A1H4U7D2"/>
<dbReference type="InterPro" id="IPR016162">
    <property type="entry name" value="Ald_DH_N"/>
</dbReference>
<name>A0A1H4U7D2_9FLAO</name>
<feature type="active site" evidence="3">
    <location>
        <position position="251"/>
    </location>
</feature>
<dbReference type="Gene3D" id="3.40.309.10">
    <property type="entry name" value="Aldehyde Dehydrogenase, Chain A, domain 2"/>
    <property type="match status" value="1"/>
</dbReference>
<evidence type="ECO:0000256" key="2">
    <source>
        <dbReference type="ARBA" id="ARBA00023002"/>
    </source>
</evidence>
<comment type="similarity">
    <text evidence="1 4">Belongs to the aldehyde dehydrogenase family.</text>
</comment>
<organism evidence="6 7">
    <name type="scientific">Maribacter dokdonensis</name>
    <dbReference type="NCBI Taxonomy" id="320912"/>
    <lineage>
        <taxon>Bacteria</taxon>
        <taxon>Pseudomonadati</taxon>
        <taxon>Bacteroidota</taxon>
        <taxon>Flavobacteriia</taxon>
        <taxon>Flavobacteriales</taxon>
        <taxon>Flavobacteriaceae</taxon>
        <taxon>Maribacter</taxon>
    </lineage>
</organism>
<dbReference type="Proteomes" id="UP000183038">
    <property type="component" value="Unassembled WGS sequence"/>
</dbReference>
<feature type="domain" description="Aldehyde dehydrogenase" evidence="5">
    <location>
        <begin position="15"/>
        <end position="477"/>
    </location>
</feature>
<dbReference type="InterPro" id="IPR015590">
    <property type="entry name" value="Aldehyde_DH_dom"/>
</dbReference>
<dbReference type="FunFam" id="3.40.309.10:FF:000009">
    <property type="entry name" value="Aldehyde dehydrogenase A"/>
    <property type="match status" value="1"/>
</dbReference>
<dbReference type="PROSITE" id="PS00070">
    <property type="entry name" value="ALDEHYDE_DEHYDR_CYS"/>
    <property type="match status" value="1"/>
</dbReference>
<evidence type="ECO:0000313" key="6">
    <source>
        <dbReference type="EMBL" id="SEC64639.1"/>
    </source>
</evidence>
<dbReference type="InterPro" id="IPR016160">
    <property type="entry name" value="Ald_DH_CS_CYS"/>
</dbReference>
<evidence type="ECO:0000256" key="1">
    <source>
        <dbReference type="ARBA" id="ARBA00009986"/>
    </source>
</evidence>
<keyword evidence="2 4" id="KW-0560">Oxidoreductase</keyword>
<dbReference type="Pfam" id="PF00171">
    <property type="entry name" value="Aldedh"/>
    <property type="match status" value="1"/>
</dbReference>
<dbReference type="PROSITE" id="PS00687">
    <property type="entry name" value="ALDEHYDE_DEHYDR_GLU"/>
    <property type="match status" value="1"/>
</dbReference>
<dbReference type="NCBIfam" id="NF007497">
    <property type="entry name" value="PRK10090.1"/>
    <property type="match status" value="1"/>
</dbReference>
<dbReference type="GO" id="GO:0004777">
    <property type="term" value="F:succinate-semialdehyde dehydrogenase (NAD+) activity"/>
    <property type="evidence" value="ECO:0007669"/>
    <property type="project" value="TreeGrafter"/>
</dbReference>